<dbReference type="Proteomes" id="UP000191240">
    <property type="component" value="Unassembled WGS sequence"/>
</dbReference>
<dbReference type="EMBL" id="FQYW01000026">
    <property type="protein sequence ID" value="SHJ04697.1"/>
    <property type="molecule type" value="Genomic_DNA"/>
</dbReference>
<dbReference type="OrthoDB" id="9801263at2"/>
<proteinExistence type="predicted"/>
<sequence>MYIKIILIPQQWLWFDELYFEAVKIPPVGVNSVDVVFKIQWGHNKLIMDKCKYETEKALFYVQESIQNGWYIWT</sequence>
<name>A0A1M6G4G6_9FIRM</name>
<dbReference type="AlphaFoldDB" id="A0A1M6G4G6"/>
<reference evidence="1 2" key="1">
    <citation type="submission" date="2016-11" db="EMBL/GenBank/DDBJ databases">
        <authorList>
            <person name="Jaros S."/>
            <person name="Januszkiewicz K."/>
            <person name="Wedrychowicz H."/>
        </authorList>
    </citation>
    <scope>NUCLEOTIDE SEQUENCE [LARGE SCALE GENOMIC DNA]</scope>
    <source>
        <strain evidence="1 2">DSM 3074</strain>
    </source>
</reference>
<protein>
    <submittedName>
        <fullName evidence="1">Uncharacterized protein</fullName>
    </submittedName>
</protein>
<accession>A0A1M6G4G6</accession>
<gene>
    <name evidence="1" type="ORF">SAMN02745671_02512</name>
</gene>
<evidence type="ECO:0000313" key="1">
    <source>
        <dbReference type="EMBL" id="SHJ04697.1"/>
    </source>
</evidence>
<organism evidence="1 2">
    <name type="scientific">Anaerovibrio lipolyticus DSM 3074</name>
    <dbReference type="NCBI Taxonomy" id="1120997"/>
    <lineage>
        <taxon>Bacteria</taxon>
        <taxon>Bacillati</taxon>
        <taxon>Bacillota</taxon>
        <taxon>Negativicutes</taxon>
        <taxon>Selenomonadales</taxon>
        <taxon>Selenomonadaceae</taxon>
        <taxon>Anaerovibrio</taxon>
    </lineage>
</organism>
<evidence type="ECO:0000313" key="2">
    <source>
        <dbReference type="Proteomes" id="UP000191240"/>
    </source>
</evidence>